<dbReference type="Gene3D" id="3.30.70.100">
    <property type="match status" value="1"/>
</dbReference>
<dbReference type="PANTHER" id="PTHR30460">
    <property type="entry name" value="MODERATE CONDUCTANCE MECHANOSENSITIVE CHANNEL YBIO"/>
    <property type="match status" value="1"/>
</dbReference>
<dbReference type="Pfam" id="PF00924">
    <property type="entry name" value="MS_channel_2nd"/>
    <property type="match status" value="1"/>
</dbReference>
<evidence type="ECO:0000256" key="5">
    <source>
        <dbReference type="ARBA" id="ARBA00022989"/>
    </source>
</evidence>
<dbReference type="Gene3D" id="2.30.30.60">
    <property type="match status" value="1"/>
</dbReference>
<evidence type="ECO:0000313" key="10">
    <source>
        <dbReference type="EMBL" id="QQS82377.1"/>
    </source>
</evidence>
<keyword evidence="3" id="KW-1003">Cell membrane</keyword>
<feature type="transmembrane region" description="Helical" evidence="7">
    <location>
        <begin position="70"/>
        <end position="91"/>
    </location>
</feature>
<feature type="domain" description="Mechanosensitive ion channel MscS" evidence="8">
    <location>
        <begin position="121"/>
        <end position="190"/>
    </location>
</feature>
<name>A0A143PBB8_9STAP</name>
<dbReference type="Proteomes" id="UP000293854">
    <property type="component" value="Unassembled WGS sequence"/>
</dbReference>
<feature type="transmembrane region" description="Helical" evidence="7">
    <location>
        <begin position="97"/>
        <end position="117"/>
    </location>
</feature>
<dbReference type="GeneID" id="93727756"/>
<dbReference type="FunFam" id="1.10.287.1260:FF:000005">
    <property type="entry name" value="Mechanosensitive ion channel family protein"/>
    <property type="match status" value="1"/>
</dbReference>
<evidence type="ECO:0000259" key="8">
    <source>
        <dbReference type="Pfam" id="PF00924"/>
    </source>
</evidence>
<dbReference type="SUPFAM" id="SSF82689">
    <property type="entry name" value="Mechanosensitive channel protein MscS (YggB), C-terminal domain"/>
    <property type="match status" value="1"/>
</dbReference>
<evidence type="ECO:0000256" key="4">
    <source>
        <dbReference type="ARBA" id="ARBA00022692"/>
    </source>
</evidence>
<evidence type="ECO:0000256" key="2">
    <source>
        <dbReference type="ARBA" id="ARBA00008017"/>
    </source>
</evidence>
<dbReference type="Pfam" id="PF21088">
    <property type="entry name" value="MS_channel_1st"/>
    <property type="match status" value="1"/>
</dbReference>
<organism evidence="11 12">
    <name type="scientific">Staphylococcus condimenti</name>
    <dbReference type="NCBI Taxonomy" id="70255"/>
    <lineage>
        <taxon>Bacteria</taxon>
        <taxon>Bacillati</taxon>
        <taxon>Bacillota</taxon>
        <taxon>Bacilli</taxon>
        <taxon>Bacillales</taxon>
        <taxon>Staphylococcaceae</taxon>
        <taxon>Staphylococcus</taxon>
    </lineage>
</organism>
<dbReference type="Gene3D" id="1.10.287.1260">
    <property type="match status" value="1"/>
</dbReference>
<evidence type="ECO:0000259" key="9">
    <source>
        <dbReference type="Pfam" id="PF21088"/>
    </source>
</evidence>
<reference evidence="10 13" key="2">
    <citation type="submission" date="2021-01" db="EMBL/GenBank/DDBJ databases">
        <title>FDA dAtabase for Regulatory Grade micrObial Sequences (FDA-ARGOS): Supporting development and validation of Infectious Disease Dx tests.</title>
        <authorList>
            <person name="Sproer C."/>
            <person name="Gronow S."/>
            <person name="Severitt S."/>
            <person name="Schroder I."/>
            <person name="Tallon L."/>
            <person name="Sadzewicz L."/>
            <person name="Zhao X."/>
            <person name="Boylan J."/>
            <person name="Ott S."/>
            <person name="Bowen H."/>
            <person name="Vavikolanu K."/>
            <person name="Mehta A."/>
            <person name="Aluvathingal J."/>
            <person name="Nadendla S."/>
            <person name="Lowell S."/>
            <person name="Myers T."/>
            <person name="Yan Y."/>
            <person name="Sichtig H."/>
        </authorList>
    </citation>
    <scope>NUCLEOTIDE SEQUENCE [LARGE SCALE GENOMIC DNA]</scope>
    <source>
        <strain evidence="10 13">FDAARGOS_1148</strain>
    </source>
</reference>
<evidence type="ECO:0000313" key="12">
    <source>
        <dbReference type="Proteomes" id="UP000293854"/>
    </source>
</evidence>
<dbReference type="EMBL" id="CP068073">
    <property type="protein sequence ID" value="QQS82377.1"/>
    <property type="molecule type" value="Genomic_DNA"/>
</dbReference>
<dbReference type="GO" id="GO:0008381">
    <property type="term" value="F:mechanosensitive monoatomic ion channel activity"/>
    <property type="evidence" value="ECO:0007669"/>
    <property type="project" value="InterPro"/>
</dbReference>
<feature type="domain" description="Mechanosensitive ion channel transmembrane helices 2/3" evidence="9">
    <location>
        <begin position="79"/>
        <end position="120"/>
    </location>
</feature>
<evidence type="ECO:0000256" key="7">
    <source>
        <dbReference type="SAM" id="Phobius"/>
    </source>
</evidence>
<dbReference type="GO" id="GO:0005886">
    <property type="term" value="C:plasma membrane"/>
    <property type="evidence" value="ECO:0007669"/>
    <property type="project" value="UniProtKB-SubCell"/>
</dbReference>
<keyword evidence="4 7" id="KW-0812">Transmembrane</keyword>
<dbReference type="Proteomes" id="UP000595942">
    <property type="component" value="Chromosome"/>
</dbReference>
<feature type="transmembrane region" description="Helical" evidence="7">
    <location>
        <begin position="28"/>
        <end position="49"/>
    </location>
</feature>
<gene>
    <name evidence="11" type="ORF">EIG99_05785</name>
    <name evidence="10" type="ORF">I6J05_10780</name>
</gene>
<keyword evidence="6 7" id="KW-0472">Membrane</keyword>
<comment type="subcellular location">
    <subcellularLocation>
        <location evidence="1">Cell membrane</location>
        <topology evidence="1">Multi-pass membrane protein</topology>
    </subcellularLocation>
</comment>
<evidence type="ECO:0000256" key="1">
    <source>
        <dbReference type="ARBA" id="ARBA00004651"/>
    </source>
</evidence>
<dbReference type="InterPro" id="IPR023408">
    <property type="entry name" value="MscS_beta-dom_sf"/>
</dbReference>
<dbReference type="InterPro" id="IPR011066">
    <property type="entry name" value="MscS_channel_C_sf"/>
</dbReference>
<dbReference type="InterPro" id="IPR006685">
    <property type="entry name" value="MscS_channel_2nd"/>
</dbReference>
<reference evidence="11 12" key="1">
    <citation type="submission" date="2018-11" db="EMBL/GenBank/DDBJ databases">
        <title>Genomic profiling of Staphylococcus species from a Poultry farm system in KwaZulu-Natal, South Africa.</title>
        <authorList>
            <person name="Amoako D.G."/>
            <person name="Somboro A.M."/>
            <person name="Abia A.L.K."/>
            <person name="Bester L.A."/>
            <person name="Essack S.Y."/>
        </authorList>
    </citation>
    <scope>NUCLEOTIDE SEQUENCE [LARGE SCALE GENOMIC DNA]</scope>
    <source>
        <strain evidence="11 12">SA11</strain>
    </source>
</reference>
<dbReference type="EMBL" id="RQTE01000092">
    <property type="protein sequence ID" value="RZI02667.1"/>
    <property type="molecule type" value="Genomic_DNA"/>
</dbReference>
<dbReference type="SUPFAM" id="SSF82861">
    <property type="entry name" value="Mechanosensitive channel protein MscS (YggB), transmembrane region"/>
    <property type="match status" value="1"/>
</dbReference>
<evidence type="ECO:0000256" key="6">
    <source>
        <dbReference type="ARBA" id="ARBA00023136"/>
    </source>
</evidence>
<comment type="similarity">
    <text evidence="2">Belongs to the MscS (TC 1.A.23) family.</text>
</comment>
<accession>A0A143PBB8</accession>
<dbReference type="RefSeq" id="WP_047131972.1">
    <property type="nucleotide sequence ID" value="NZ_CP015114.1"/>
</dbReference>
<dbReference type="KEGG" id="scv:A4G25_07745"/>
<evidence type="ECO:0000313" key="11">
    <source>
        <dbReference type="EMBL" id="RZI02667.1"/>
    </source>
</evidence>
<dbReference type="InterPro" id="IPR049142">
    <property type="entry name" value="MS_channel_1st"/>
</dbReference>
<dbReference type="OrthoDB" id="9809206at2"/>
<dbReference type="AlphaFoldDB" id="A0A143PBB8"/>
<evidence type="ECO:0000256" key="3">
    <source>
        <dbReference type="ARBA" id="ARBA00022475"/>
    </source>
</evidence>
<proteinExistence type="inferred from homology"/>
<dbReference type="SUPFAM" id="SSF50182">
    <property type="entry name" value="Sm-like ribonucleoproteins"/>
    <property type="match status" value="1"/>
</dbReference>
<keyword evidence="13" id="KW-1185">Reference proteome</keyword>
<dbReference type="InterPro" id="IPR011014">
    <property type="entry name" value="MscS_channel_TM-2"/>
</dbReference>
<sequence>MKTFWNTLNGVFDSLIEPFTKSETYADLLNKLIMILIYIIVAVIVIKILNKSIEQFFKLQNRSSHGRKRSVTLTALVQNVVRYVVWFIVLTTILGKFGISVTGLLAGAGVVGLAIGFGAQTIVKDIITGFFIIFENQFDVGDYVKINMNGTPITEGTVQTIGLRSTRIHAYTGELTVLPNSVMSEITNFSISNAKALVEVPIAMDEDVDKVEEKLNDFLATLHSNYYIFVSKPEILGIEDLTGNAYVLKVAAETTPNNAVPGSRILRKEIANFLNKEDIKSPTPVMMQYNGQFGQNDKS</sequence>
<evidence type="ECO:0000313" key="13">
    <source>
        <dbReference type="Proteomes" id="UP000595942"/>
    </source>
</evidence>
<protein>
    <submittedName>
        <fullName evidence="11">Mechanosensitive ion channel family protein</fullName>
    </submittedName>
</protein>
<dbReference type="InterPro" id="IPR045276">
    <property type="entry name" value="YbiO_bact"/>
</dbReference>
<dbReference type="PANTHER" id="PTHR30460:SF0">
    <property type="entry name" value="MODERATE CONDUCTANCE MECHANOSENSITIVE CHANNEL YBIO"/>
    <property type="match status" value="1"/>
</dbReference>
<keyword evidence="5 7" id="KW-1133">Transmembrane helix</keyword>
<dbReference type="InterPro" id="IPR010920">
    <property type="entry name" value="LSM_dom_sf"/>
</dbReference>